<comment type="caution">
    <text evidence="1">The sequence shown here is derived from an EMBL/GenBank/DDBJ whole genome shotgun (WGS) entry which is preliminary data.</text>
</comment>
<sequence length="139" mass="15542">MCCLIKKRGEIFIKKIPLFLIVLLLFLSACSSKTFTFSGETDNWSAELKVTQTNDDYETQEFKLQYKGKDNNSVGKITYNIDTNAGGFGKGDVELNKDGFLIGKSEANPTNAKVIEKSEVKMTVEWNGNSETILLSNIR</sequence>
<accession>A0A4R1AVJ7</accession>
<keyword evidence="2" id="KW-1185">Reference proteome</keyword>
<dbReference type="OrthoDB" id="2989717at2"/>
<gene>
    <name evidence="1" type="ORF">E0Y62_23690</name>
</gene>
<dbReference type="AlphaFoldDB" id="A0A4R1AVJ7"/>
<dbReference type="PROSITE" id="PS51257">
    <property type="entry name" value="PROKAR_LIPOPROTEIN"/>
    <property type="match status" value="1"/>
</dbReference>
<evidence type="ECO:0000313" key="2">
    <source>
        <dbReference type="Proteomes" id="UP000293846"/>
    </source>
</evidence>
<evidence type="ECO:0000313" key="1">
    <source>
        <dbReference type="EMBL" id="TCJ01509.1"/>
    </source>
</evidence>
<reference evidence="1 2" key="1">
    <citation type="submission" date="2019-03" db="EMBL/GenBank/DDBJ databases">
        <authorList>
            <person name="Jensen L."/>
            <person name="Storgaard J."/>
            <person name="Sulaj E."/>
            <person name="Schramm A."/>
            <person name="Marshall I.P.G."/>
        </authorList>
    </citation>
    <scope>NUCLEOTIDE SEQUENCE [LARGE SCALE GENOMIC DNA]</scope>
    <source>
        <strain evidence="1 2">2017H2G3</strain>
    </source>
</reference>
<organism evidence="1 2">
    <name type="scientific">Cytobacillus praedii</name>
    <dbReference type="NCBI Taxonomy" id="1742358"/>
    <lineage>
        <taxon>Bacteria</taxon>
        <taxon>Bacillati</taxon>
        <taxon>Bacillota</taxon>
        <taxon>Bacilli</taxon>
        <taxon>Bacillales</taxon>
        <taxon>Bacillaceae</taxon>
        <taxon>Cytobacillus</taxon>
    </lineage>
</organism>
<name>A0A4R1AVJ7_9BACI</name>
<protein>
    <submittedName>
        <fullName evidence="1">Uncharacterized protein</fullName>
    </submittedName>
</protein>
<proteinExistence type="predicted"/>
<dbReference type="Proteomes" id="UP000293846">
    <property type="component" value="Unassembled WGS sequence"/>
</dbReference>
<dbReference type="EMBL" id="SJTH01000060">
    <property type="protein sequence ID" value="TCJ01509.1"/>
    <property type="molecule type" value="Genomic_DNA"/>
</dbReference>